<feature type="transmembrane region" description="Helical" evidence="6">
    <location>
        <begin position="269"/>
        <end position="285"/>
    </location>
</feature>
<sequence length="469" mass="50260">MKSKISTLVIIFAIYLVTIFIPLDMIPLDGLTPVQQHILGLFLLATLLWVTEPVPAYATSLLIITLMIATTSSSAPFFIRNSIEASHLIPYKSVFASFSSPVIILFLGGFFIALSATKYKLDINLARVLLKPFGTKFHIVMLGLMLITAVFSMFMSNTATTLMMLTIVTPLLLHMDKADPGVKAMVLSIPFAANIGGMGTPIGTPPNAIAFRYLTGEHAVSFGHWMMFAIPLAMVMLAVAWLTLRKLYSTKIEHIQVSIDEQFDKSPKAILVYATISTTVIMWITSGFHGVNAYSVALIPVCVFSLTGIIDKNDIKNINWDVLWLVAGGIAMGMALEQTGLAALLVKAIPFDTLSGSMVVLLMAIVSMTMATFMSNTATANLLMPIAVSMAVAIESLGDIGGLKMIAICVGLSASMGMSLPVSTPPNALAHATGLLECKDFLRIGPIVSIIGVILIFGLLSLLISLGVI</sequence>
<keyword evidence="4 6" id="KW-1133">Transmembrane helix</keyword>
<dbReference type="OrthoDB" id="9766267at2"/>
<comment type="subcellular location">
    <subcellularLocation>
        <location evidence="1">Membrane</location>
        <topology evidence="1">Multi-pass membrane protein</topology>
    </subcellularLocation>
</comment>
<feature type="transmembrane region" description="Helical" evidence="6">
    <location>
        <begin position="222"/>
        <end position="244"/>
    </location>
</feature>
<evidence type="ECO:0000256" key="2">
    <source>
        <dbReference type="ARBA" id="ARBA00022448"/>
    </source>
</evidence>
<dbReference type="RefSeq" id="WP_116685756.1">
    <property type="nucleotide sequence ID" value="NZ_CAWNYD010000001.1"/>
</dbReference>
<dbReference type="Pfam" id="PF03600">
    <property type="entry name" value="CitMHS"/>
    <property type="match status" value="1"/>
</dbReference>
<feature type="transmembrane region" description="Helical" evidence="6">
    <location>
        <begin position="405"/>
        <end position="424"/>
    </location>
</feature>
<evidence type="ECO:0000256" key="6">
    <source>
        <dbReference type="SAM" id="Phobius"/>
    </source>
</evidence>
<dbReference type="GO" id="GO:0005886">
    <property type="term" value="C:plasma membrane"/>
    <property type="evidence" value="ECO:0007669"/>
    <property type="project" value="TreeGrafter"/>
</dbReference>
<keyword evidence="5 6" id="KW-0472">Membrane</keyword>
<feature type="transmembrane region" description="Helical" evidence="6">
    <location>
        <begin position="7"/>
        <end position="28"/>
    </location>
</feature>
<keyword evidence="9" id="KW-1185">Reference proteome</keyword>
<evidence type="ECO:0000313" key="9">
    <source>
        <dbReference type="Proteomes" id="UP000244906"/>
    </source>
</evidence>
<feature type="transmembrane region" description="Helical" evidence="6">
    <location>
        <begin position="57"/>
        <end position="79"/>
    </location>
</feature>
<comment type="caution">
    <text evidence="8">The sequence shown here is derived from an EMBL/GenBank/DDBJ whole genome shotgun (WGS) entry which is preliminary data.</text>
</comment>
<gene>
    <name evidence="8" type="ORF">DC094_03920</name>
</gene>
<feature type="transmembrane region" description="Helical" evidence="6">
    <location>
        <begin position="94"/>
        <end position="116"/>
    </location>
</feature>
<feature type="transmembrane region" description="Helical" evidence="6">
    <location>
        <begin position="322"/>
        <end position="346"/>
    </location>
</feature>
<dbReference type="GO" id="GO:0005315">
    <property type="term" value="F:phosphate transmembrane transporter activity"/>
    <property type="evidence" value="ECO:0007669"/>
    <property type="project" value="TreeGrafter"/>
</dbReference>
<evidence type="ECO:0000259" key="7">
    <source>
        <dbReference type="Pfam" id="PF03600"/>
    </source>
</evidence>
<feature type="transmembrane region" description="Helical" evidence="6">
    <location>
        <begin position="291"/>
        <end position="310"/>
    </location>
</feature>
<dbReference type="InterPro" id="IPR001898">
    <property type="entry name" value="SLC13A/DASS"/>
</dbReference>
<evidence type="ECO:0000256" key="5">
    <source>
        <dbReference type="ARBA" id="ARBA00023136"/>
    </source>
</evidence>
<dbReference type="AlphaFoldDB" id="A0A2V1GYK4"/>
<evidence type="ECO:0000256" key="3">
    <source>
        <dbReference type="ARBA" id="ARBA00022692"/>
    </source>
</evidence>
<keyword evidence="2" id="KW-0813">Transport</keyword>
<feature type="transmembrane region" description="Helical" evidence="6">
    <location>
        <begin position="358"/>
        <end position="384"/>
    </location>
</feature>
<dbReference type="PANTHER" id="PTHR10283:SF92">
    <property type="entry name" value="LOW-AFFINITY PHOSPHATE TRANSPORTER PHO91"/>
    <property type="match status" value="1"/>
</dbReference>
<dbReference type="NCBIfam" id="TIGR00785">
    <property type="entry name" value="dass"/>
    <property type="match status" value="1"/>
</dbReference>
<protein>
    <submittedName>
        <fullName evidence="8">Dihydroorotate dehydrogenase</fullName>
    </submittedName>
</protein>
<reference evidence="8 9" key="1">
    <citation type="submission" date="2018-04" db="EMBL/GenBank/DDBJ databases">
        <title>Thalassorhabdus spongiae gen. nov., sp. nov., isolated from a marine sponge in South-West Iceland.</title>
        <authorList>
            <person name="Knobloch S."/>
            <person name="Daussin A."/>
            <person name="Johannsson R."/>
            <person name="Marteinsson V.T."/>
        </authorList>
    </citation>
    <scope>NUCLEOTIDE SEQUENCE [LARGE SCALE GENOMIC DNA]</scope>
    <source>
        <strain evidence="8 9">Hp12</strain>
    </source>
</reference>
<organism evidence="8 9">
    <name type="scientific">Pelagibaculum spongiae</name>
    <dbReference type="NCBI Taxonomy" id="2080658"/>
    <lineage>
        <taxon>Bacteria</taxon>
        <taxon>Pseudomonadati</taxon>
        <taxon>Pseudomonadota</taxon>
        <taxon>Gammaproteobacteria</taxon>
        <taxon>Oceanospirillales</taxon>
        <taxon>Pelagibaculum</taxon>
    </lineage>
</organism>
<evidence type="ECO:0000313" key="8">
    <source>
        <dbReference type="EMBL" id="PVZ72171.1"/>
    </source>
</evidence>
<dbReference type="EMBL" id="QDDL01000001">
    <property type="protein sequence ID" value="PVZ72171.1"/>
    <property type="molecule type" value="Genomic_DNA"/>
</dbReference>
<dbReference type="Proteomes" id="UP000244906">
    <property type="component" value="Unassembled WGS sequence"/>
</dbReference>
<feature type="domain" description="Citrate transporter-like" evidence="7">
    <location>
        <begin position="47"/>
        <end position="395"/>
    </location>
</feature>
<dbReference type="PANTHER" id="PTHR10283">
    <property type="entry name" value="SOLUTE CARRIER FAMILY 13 MEMBER"/>
    <property type="match status" value="1"/>
</dbReference>
<keyword evidence="3 6" id="KW-0812">Transmembrane</keyword>
<name>A0A2V1GYK4_9GAMM</name>
<dbReference type="InterPro" id="IPR004680">
    <property type="entry name" value="Cit_transptr-like_dom"/>
</dbReference>
<proteinExistence type="predicted"/>
<evidence type="ECO:0000256" key="4">
    <source>
        <dbReference type="ARBA" id="ARBA00022989"/>
    </source>
</evidence>
<evidence type="ECO:0000256" key="1">
    <source>
        <dbReference type="ARBA" id="ARBA00004141"/>
    </source>
</evidence>
<accession>A0A2V1GYK4</accession>
<feature type="transmembrane region" description="Helical" evidence="6">
    <location>
        <begin position="34"/>
        <end position="50"/>
    </location>
</feature>
<feature type="transmembrane region" description="Helical" evidence="6">
    <location>
        <begin position="444"/>
        <end position="468"/>
    </location>
</feature>
<feature type="transmembrane region" description="Helical" evidence="6">
    <location>
        <begin position="137"/>
        <end position="155"/>
    </location>
</feature>
<dbReference type="CDD" id="cd01115">
    <property type="entry name" value="SLC13_permease"/>
    <property type="match status" value="1"/>
</dbReference>